<dbReference type="Gene3D" id="3.40.630.30">
    <property type="match status" value="1"/>
</dbReference>
<dbReference type="SUPFAM" id="SSF55729">
    <property type="entry name" value="Acyl-CoA N-acyltransferases (Nat)"/>
    <property type="match status" value="1"/>
</dbReference>
<sequence>MGWALPDRVKRLAMPSYRYAPDDLAHLQLWVAETPRGIVGVAALDTPQARELPAGADSGLLLHGLYVHPDHQQQGIGTQLLQMAEQQVQTRRLGGLLVRAQREAGDFFMHQGLQALDSDDREQAYQHRYWKPHPA</sequence>
<keyword evidence="2" id="KW-0808">Transferase</keyword>
<evidence type="ECO:0000313" key="3">
    <source>
        <dbReference type="Proteomes" id="UP000294914"/>
    </source>
</evidence>
<dbReference type="PROSITE" id="PS51186">
    <property type="entry name" value="GNAT"/>
    <property type="match status" value="1"/>
</dbReference>
<accession>A0A4R8IXC8</accession>
<dbReference type="Proteomes" id="UP000294914">
    <property type="component" value="Unassembled WGS sequence"/>
</dbReference>
<keyword evidence="3" id="KW-1185">Reference proteome</keyword>
<dbReference type="Pfam" id="PF13508">
    <property type="entry name" value="Acetyltransf_7"/>
    <property type="match status" value="1"/>
</dbReference>
<dbReference type="CDD" id="cd04301">
    <property type="entry name" value="NAT_SF"/>
    <property type="match status" value="1"/>
</dbReference>
<dbReference type="InterPro" id="IPR000182">
    <property type="entry name" value="GNAT_dom"/>
</dbReference>
<dbReference type="OrthoDB" id="5567621at2"/>
<protein>
    <submittedName>
        <fullName evidence="2">Acetyltransferase (GNAT) family protein</fullName>
    </submittedName>
</protein>
<feature type="domain" description="N-acetyltransferase" evidence="1">
    <location>
        <begin position="1"/>
        <end position="135"/>
    </location>
</feature>
<organism evidence="2 3">
    <name type="scientific">Thiohalophilus thiocyanatoxydans</name>
    <dbReference type="NCBI Taxonomy" id="381308"/>
    <lineage>
        <taxon>Bacteria</taxon>
        <taxon>Pseudomonadati</taxon>
        <taxon>Pseudomonadota</taxon>
        <taxon>Gammaproteobacteria</taxon>
        <taxon>Thiohalomonadales</taxon>
        <taxon>Thiohalophilaceae</taxon>
        <taxon>Thiohalophilus</taxon>
    </lineage>
</organism>
<dbReference type="GO" id="GO:0016747">
    <property type="term" value="F:acyltransferase activity, transferring groups other than amino-acyl groups"/>
    <property type="evidence" value="ECO:0007669"/>
    <property type="project" value="InterPro"/>
</dbReference>
<dbReference type="EMBL" id="SOQX01000002">
    <property type="protein sequence ID" value="TDY02537.1"/>
    <property type="molecule type" value="Genomic_DNA"/>
</dbReference>
<comment type="caution">
    <text evidence="2">The sequence shown here is derived from an EMBL/GenBank/DDBJ whole genome shotgun (WGS) entry which is preliminary data.</text>
</comment>
<evidence type="ECO:0000313" key="2">
    <source>
        <dbReference type="EMBL" id="TDY02537.1"/>
    </source>
</evidence>
<reference evidence="2 3" key="1">
    <citation type="submission" date="2019-03" db="EMBL/GenBank/DDBJ databases">
        <title>Genomic Encyclopedia of Type Strains, Phase IV (KMG-IV): sequencing the most valuable type-strain genomes for metagenomic binning, comparative biology and taxonomic classification.</title>
        <authorList>
            <person name="Goeker M."/>
        </authorList>
    </citation>
    <scope>NUCLEOTIDE SEQUENCE [LARGE SCALE GENOMIC DNA]</scope>
    <source>
        <strain evidence="2 3">DSM 16326</strain>
    </source>
</reference>
<name>A0A4R8IXC8_9GAMM</name>
<proteinExistence type="predicted"/>
<dbReference type="InterPro" id="IPR016181">
    <property type="entry name" value="Acyl_CoA_acyltransferase"/>
</dbReference>
<gene>
    <name evidence="2" type="ORF">EDC23_0912</name>
</gene>
<dbReference type="AlphaFoldDB" id="A0A4R8IXC8"/>
<evidence type="ECO:0000259" key="1">
    <source>
        <dbReference type="PROSITE" id="PS51186"/>
    </source>
</evidence>